<proteinExistence type="predicted"/>
<dbReference type="InterPro" id="IPR040416">
    <property type="entry name" value="TMEM181"/>
</dbReference>
<dbReference type="PANTHER" id="PTHR31918">
    <property type="entry name" value="TRANSMEMBRANE PROTEIN 181"/>
    <property type="match status" value="1"/>
</dbReference>
<dbReference type="EMBL" id="CAJNOC010000063">
    <property type="protein sequence ID" value="CAF0711284.1"/>
    <property type="molecule type" value="Genomic_DNA"/>
</dbReference>
<keyword evidence="1" id="KW-1133">Transmembrane helix</keyword>
<gene>
    <name evidence="2" type="ORF">OXX778_LOCUS1085</name>
</gene>
<dbReference type="AlphaFoldDB" id="A0A813M8Z8"/>
<name>A0A813M8Z8_9BILA</name>
<keyword evidence="1" id="KW-0812">Transmembrane</keyword>
<feature type="transmembrane region" description="Helical" evidence="1">
    <location>
        <begin position="24"/>
        <end position="44"/>
    </location>
</feature>
<organism evidence="2 3">
    <name type="scientific">Brachionus calyciflorus</name>
    <dbReference type="NCBI Taxonomy" id="104777"/>
    <lineage>
        <taxon>Eukaryota</taxon>
        <taxon>Metazoa</taxon>
        <taxon>Spiralia</taxon>
        <taxon>Gnathifera</taxon>
        <taxon>Rotifera</taxon>
        <taxon>Eurotatoria</taxon>
        <taxon>Monogononta</taxon>
        <taxon>Pseudotrocha</taxon>
        <taxon>Ploima</taxon>
        <taxon>Brachionidae</taxon>
        <taxon>Brachionus</taxon>
    </lineage>
</organism>
<protein>
    <submittedName>
        <fullName evidence="2">Uncharacterized protein</fullName>
    </submittedName>
</protein>
<sequence>MKSIYSDLGMSIKLRLYSMQKHHILVVFLCFFCSFFFTTTIGLFGPKMLNSISSNVTGSQISESIVLETPISGRFHQQLWIVGQPVIHGRKEQFTKEFKLSIRLISNEQNSQEYFNRTRYLHCTNELIDFLDLVVNKK</sequence>
<evidence type="ECO:0000256" key="1">
    <source>
        <dbReference type="SAM" id="Phobius"/>
    </source>
</evidence>
<keyword evidence="1" id="KW-0472">Membrane</keyword>
<comment type="caution">
    <text evidence="2">The sequence shown here is derived from an EMBL/GenBank/DDBJ whole genome shotgun (WGS) entry which is preliminary data.</text>
</comment>
<accession>A0A813M8Z8</accession>
<reference evidence="2" key="1">
    <citation type="submission" date="2021-02" db="EMBL/GenBank/DDBJ databases">
        <authorList>
            <person name="Nowell W R."/>
        </authorList>
    </citation>
    <scope>NUCLEOTIDE SEQUENCE</scope>
    <source>
        <strain evidence="2">Ploen Becks lab</strain>
    </source>
</reference>
<evidence type="ECO:0000313" key="2">
    <source>
        <dbReference type="EMBL" id="CAF0711284.1"/>
    </source>
</evidence>
<dbReference type="GO" id="GO:0015643">
    <property type="term" value="F:toxic substance binding"/>
    <property type="evidence" value="ECO:0007669"/>
    <property type="project" value="InterPro"/>
</dbReference>
<evidence type="ECO:0000313" key="3">
    <source>
        <dbReference type="Proteomes" id="UP000663879"/>
    </source>
</evidence>
<keyword evidence="3" id="KW-1185">Reference proteome</keyword>
<dbReference type="PANTHER" id="PTHR31918:SF1">
    <property type="entry name" value="TRANSMEMBRANE PROTEIN 181"/>
    <property type="match status" value="1"/>
</dbReference>
<dbReference type="Proteomes" id="UP000663879">
    <property type="component" value="Unassembled WGS sequence"/>
</dbReference>